<proteinExistence type="predicted"/>
<sequence>MWDRITKTSPFGAVLTAALDEAGRSGARRLGTDHLLLALLHDEASVPARALGITLEQARAGLDDLDRTALATLGLELRGLEPPTPQPYKPLPLSRNNATSNARAVLRDAVDATGLRTRSLAPSHLLRSLLVLTAPDPAAELLVHLGIDPELTRERLAALQV</sequence>
<dbReference type="SUPFAM" id="SSF81923">
    <property type="entry name" value="Double Clp-N motif"/>
    <property type="match status" value="1"/>
</dbReference>
<feature type="domain" description="Clp R" evidence="2">
    <location>
        <begin position="1"/>
        <end position="68"/>
    </location>
</feature>
<keyword evidence="4" id="KW-1185">Reference proteome</keyword>
<keyword evidence="3" id="KW-0645">Protease</keyword>
<dbReference type="RefSeq" id="WP_209896947.1">
    <property type="nucleotide sequence ID" value="NZ_JAGGMR010000001.1"/>
</dbReference>
<evidence type="ECO:0000256" key="1">
    <source>
        <dbReference type="PROSITE-ProRule" id="PRU01251"/>
    </source>
</evidence>
<protein>
    <submittedName>
        <fullName evidence="3">ATP-dependent Clp protease ATP-binding subunit ClpA</fullName>
    </submittedName>
</protein>
<keyword evidence="3" id="KW-0067">ATP-binding</keyword>
<organism evidence="3 4">
    <name type="scientific">Nocardia goodfellowii</name>
    <dbReference type="NCBI Taxonomy" id="882446"/>
    <lineage>
        <taxon>Bacteria</taxon>
        <taxon>Bacillati</taxon>
        <taxon>Actinomycetota</taxon>
        <taxon>Actinomycetes</taxon>
        <taxon>Mycobacteriales</taxon>
        <taxon>Nocardiaceae</taxon>
        <taxon>Nocardia</taxon>
    </lineage>
</organism>
<evidence type="ECO:0000259" key="2">
    <source>
        <dbReference type="PROSITE" id="PS51903"/>
    </source>
</evidence>
<dbReference type="PROSITE" id="PS51903">
    <property type="entry name" value="CLP_R"/>
    <property type="match status" value="1"/>
</dbReference>
<dbReference type="Proteomes" id="UP001519325">
    <property type="component" value="Unassembled WGS sequence"/>
</dbReference>
<comment type="caution">
    <text evidence="3">The sequence shown here is derived from an EMBL/GenBank/DDBJ whole genome shotgun (WGS) entry which is preliminary data.</text>
</comment>
<evidence type="ECO:0000313" key="3">
    <source>
        <dbReference type="EMBL" id="MBP2193730.1"/>
    </source>
</evidence>
<keyword evidence="3" id="KW-0547">Nucleotide-binding</keyword>
<name>A0ABS4QRD8_9NOCA</name>
<gene>
    <name evidence="3" type="ORF">BJ987_006631</name>
</gene>
<accession>A0ABS4QRD8</accession>
<dbReference type="InterPro" id="IPR036628">
    <property type="entry name" value="Clp_N_dom_sf"/>
</dbReference>
<dbReference type="GO" id="GO:0008233">
    <property type="term" value="F:peptidase activity"/>
    <property type="evidence" value="ECO:0007669"/>
    <property type="project" value="UniProtKB-KW"/>
</dbReference>
<dbReference type="GO" id="GO:0005524">
    <property type="term" value="F:ATP binding"/>
    <property type="evidence" value="ECO:0007669"/>
    <property type="project" value="UniProtKB-KW"/>
</dbReference>
<dbReference type="GO" id="GO:0006508">
    <property type="term" value="P:proteolysis"/>
    <property type="evidence" value="ECO:0007669"/>
    <property type="project" value="UniProtKB-KW"/>
</dbReference>
<dbReference type="Gene3D" id="1.10.1780.10">
    <property type="entry name" value="Clp, N-terminal domain"/>
    <property type="match status" value="1"/>
</dbReference>
<evidence type="ECO:0000313" key="4">
    <source>
        <dbReference type="Proteomes" id="UP001519325"/>
    </source>
</evidence>
<dbReference type="InterPro" id="IPR004176">
    <property type="entry name" value="Clp_R_N"/>
</dbReference>
<keyword evidence="1" id="KW-0677">Repeat</keyword>
<keyword evidence="3" id="KW-0378">Hydrolase</keyword>
<reference evidence="3 4" key="1">
    <citation type="submission" date="2021-03" db="EMBL/GenBank/DDBJ databases">
        <title>Sequencing the genomes of 1000 actinobacteria strains.</title>
        <authorList>
            <person name="Klenk H.-P."/>
        </authorList>
    </citation>
    <scope>NUCLEOTIDE SEQUENCE [LARGE SCALE GENOMIC DNA]</scope>
    <source>
        <strain evidence="3 4">DSM 45516</strain>
    </source>
</reference>
<dbReference type="EMBL" id="JAGGMR010000001">
    <property type="protein sequence ID" value="MBP2193730.1"/>
    <property type="molecule type" value="Genomic_DNA"/>
</dbReference>